<name>A0A3N9ULD1_9BACI</name>
<proteinExistence type="predicted"/>
<dbReference type="RefSeq" id="WP_124761597.1">
    <property type="nucleotide sequence ID" value="NZ_JAFBDY010000001.1"/>
</dbReference>
<sequence length="66" mass="8146">MELTNKELANLYTKVKKQKKYYKEKHRQSLYDLNKYLEYKECLALIKLEMKRRGLKKKEAKKLCNF</sequence>
<accession>A0A3N9ULD1</accession>
<protein>
    <submittedName>
        <fullName evidence="1">Uncharacterized protein</fullName>
    </submittedName>
</protein>
<reference evidence="1 2" key="1">
    <citation type="journal article" date="2013" name="J. Microbiol.">
        <title>Lysinibacillus chungkukjangi sp. nov., isolated from Chungkukjang, Korean fermented soybean food.</title>
        <authorList>
            <person name="Kim S.J."/>
            <person name="Jang Y.H."/>
            <person name="Hamada M."/>
            <person name="Ahn J.H."/>
            <person name="Weon H.Y."/>
            <person name="Suzuki K."/>
            <person name="Whang K.S."/>
            <person name="Kwon S.W."/>
        </authorList>
    </citation>
    <scope>NUCLEOTIDE SEQUENCE [LARGE SCALE GENOMIC DNA]</scope>
    <source>
        <strain evidence="1 2">MCCC 1A12701</strain>
    </source>
</reference>
<evidence type="ECO:0000313" key="1">
    <source>
        <dbReference type="EMBL" id="RQW76098.1"/>
    </source>
</evidence>
<dbReference type="AlphaFoldDB" id="A0A3N9ULD1"/>
<keyword evidence="2" id="KW-1185">Reference proteome</keyword>
<dbReference type="EMBL" id="RRCT01000001">
    <property type="protein sequence ID" value="RQW76098.1"/>
    <property type="molecule type" value="Genomic_DNA"/>
</dbReference>
<gene>
    <name evidence="1" type="ORF">EBB45_00660</name>
</gene>
<comment type="caution">
    <text evidence="1">The sequence shown here is derived from an EMBL/GenBank/DDBJ whole genome shotgun (WGS) entry which is preliminary data.</text>
</comment>
<dbReference type="Proteomes" id="UP000274033">
    <property type="component" value="Unassembled WGS sequence"/>
</dbReference>
<organism evidence="1 2">
    <name type="scientific">Lysinibacillus composti</name>
    <dbReference type="NCBI Taxonomy" id="720633"/>
    <lineage>
        <taxon>Bacteria</taxon>
        <taxon>Bacillati</taxon>
        <taxon>Bacillota</taxon>
        <taxon>Bacilli</taxon>
        <taxon>Bacillales</taxon>
        <taxon>Bacillaceae</taxon>
        <taxon>Lysinibacillus</taxon>
    </lineage>
</organism>
<evidence type="ECO:0000313" key="2">
    <source>
        <dbReference type="Proteomes" id="UP000274033"/>
    </source>
</evidence>